<keyword evidence="10" id="KW-1185">Reference proteome</keyword>
<dbReference type="Pfam" id="PF05154">
    <property type="entry name" value="TM2"/>
    <property type="match status" value="1"/>
</dbReference>
<name>A0AAE1KUE9_PETCI</name>
<dbReference type="GO" id="GO:0016020">
    <property type="term" value="C:membrane"/>
    <property type="evidence" value="ECO:0007669"/>
    <property type="project" value="UniProtKB-SubCell"/>
</dbReference>
<comment type="subcellular location">
    <subcellularLocation>
        <location evidence="2">Membrane</location>
        <topology evidence="2">Multi-pass membrane protein</topology>
    </subcellularLocation>
</comment>
<dbReference type="PROSITE" id="PS50076">
    <property type="entry name" value="DNAJ_2"/>
    <property type="match status" value="1"/>
</dbReference>
<evidence type="ECO:0000256" key="2">
    <source>
        <dbReference type="ARBA" id="ARBA00004141"/>
    </source>
</evidence>
<dbReference type="CDD" id="cd06257">
    <property type="entry name" value="DnaJ"/>
    <property type="match status" value="1"/>
</dbReference>
<evidence type="ECO:0000313" key="10">
    <source>
        <dbReference type="Proteomes" id="UP001286313"/>
    </source>
</evidence>
<evidence type="ECO:0000256" key="5">
    <source>
        <dbReference type="ARBA" id="ARBA00022989"/>
    </source>
</evidence>
<dbReference type="Proteomes" id="UP001286313">
    <property type="component" value="Unassembled WGS sequence"/>
</dbReference>
<dbReference type="InterPro" id="IPR007829">
    <property type="entry name" value="TM2"/>
</dbReference>
<evidence type="ECO:0000259" key="8">
    <source>
        <dbReference type="PROSITE" id="PS50076"/>
    </source>
</evidence>
<evidence type="ECO:0000256" key="7">
    <source>
        <dbReference type="SAM" id="Phobius"/>
    </source>
</evidence>
<proteinExistence type="predicted"/>
<comment type="caution">
    <text evidence="9">The sequence shown here is derived from an EMBL/GenBank/DDBJ whole genome shotgun (WGS) entry which is preliminary data.</text>
</comment>
<gene>
    <name evidence="9" type="ORF">Pcinc_013330</name>
</gene>
<feature type="transmembrane region" description="Helical" evidence="7">
    <location>
        <begin position="189"/>
        <end position="207"/>
    </location>
</feature>
<keyword evidence="5 7" id="KW-1133">Transmembrane helix</keyword>
<dbReference type="InterPro" id="IPR036869">
    <property type="entry name" value="J_dom_sf"/>
</dbReference>
<comment type="function">
    <text evidence="1">May function as a co-chaperone.</text>
</comment>
<accession>A0AAE1KUE9</accession>
<dbReference type="SUPFAM" id="SSF46565">
    <property type="entry name" value="Chaperone J-domain"/>
    <property type="match status" value="1"/>
</dbReference>
<dbReference type="PRINTS" id="PR00625">
    <property type="entry name" value="JDOMAIN"/>
</dbReference>
<evidence type="ECO:0000256" key="4">
    <source>
        <dbReference type="ARBA" id="ARBA00022692"/>
    </source>
</evidence>
<dbReference type="InterPro" id="IPR001623">
    <property type="entry name" value="DnaJ_domain"/>
</dbReference>
<evidence type="ECO:0000256" key="6">
    <source>
        <dbReference type="ARBA" id="ARBA00023136"/>
    </source>
</evidence>
<feature type="transmembrane region" description="Helical" evidence="7">
    <location>
        <begin position="75"/>
        <end position="95"/>
    </location>
</feature>
<dbReference type="Pfam" id="PF00226">
    <property type="entry name" value="DnaJ"/>
    <property type="match status" value="1"/>
</dbReference>
<dbReference type="PANTHER" id="PTHR44733:SF1">
    <property type="entry name" value="DNAJ HOMOLOG SUBFAMILY C MEMBER 22"/>
    <property type="match status" value="1"/>
</dbReference>
<reference evidence="9" key="1">
    <citation type="submission" date="2023-10" db="EMBL/GenBank/DDBJ databases">
        <title>Genome assemblies of two species of porcelain crab, Petrolisthes cinctipes and Petrolisthes manimaculis (Anomura: Porcellanidae).</title>
        <authorList>
            <person name="Angst P."/>
        </authorList>
    </citation>
    <scope>NUCLEOTIDE SEQUENCE</scope>
    <source>
        <strain evidence="9">PB745_01</strain>
        <tissue evidence="9">Gill</tissue>
    </source>
</reference>
<evidence type="ECO:0000313" key="9">
    <source>
        <dbReference type="EMBL" id="KAK3882280.1"/>
    </source>
</evidence>
<dbReference type="AlphaFoldDB" id="A0AAE1KUE9"/>
<dbReference type="PANTHER" id="PTHR44733">
    <property type="entry name" value="DNAJ HOMOLOG SUBFAMILY C MEMBER 22"/>
    <property type="match status" value="1"/>
</dbReference>
<dbReference type="Gene3D" id="1.10.287.110">
    <property type="entry name" value="DnaJ domain"/>
    <property type="match status" value="1"/>
</dbReference>
<keyword evidence="6 7" id="KW-0472">Membrane</keyword>
<dbReference type="SMART" id="SM00271">
    <property type="entry name" value="DnaJ"/>
    <property type="match status" value="1"/>
</dbReference>
<keyword evidence="4 7" id="KW-0812">Transmembrane</keyword>
<organism evidence="9 10">
    <name type="scientific">Petrolisthes cinctipes</name>
    <name type="common">Flat porcelain crab</name>
    <dbReference type="NCBI Taxonomy" id="88211"/>
    <lineage>
        <taxon>Eukaryota</taxon>
        <taxon>Metazoa</taxon>
        <taxon>Ecdysozoa</taxon>
        <taxon>Arthropoda</taxon>
        <taxon>Crustacea</taxon>
        <taxon>Multicrustacea</taxon>
        <taxon>Malacostraca</taxon>
        <taxon>Eumalacostraca</taxon>
        <taxon>Eucarida</taxon>
        <taxon>Decapoda</taxon>
        <taxon>Pleocyemata</taxon>
        <taxon>Anomura</taxon>
        <taxon>Galatheoidea</taxon>
        <taxon>Porcellanidae</taxon>
        <taxon>Petrolisthes</taxon>
    </lineage>
</organism>
<evidence type="ECO:0000256" key="3">
    <source>
        <dbReference type="ARBA" id="ARBA00020945"/>
    </source>
</evidence>
<dbReference type="EMBL" id="JAWQEG010001109">
    <property type="protein sequence ID" value="KAK3882280.1"/>
    <property type="molecule type" value="Genomic_DNA"/>
</dbReference>
<sequence length="397" mass="46010">MESQEWLKELEAPVREQNDVNPTGYVAGGNLDFNRRPRPRTRKKPTKSIWIAYLLWMIGGWCGLHLLYLRRDKQAFIWYTTIGGYLGVGLARDFVRLPSYVRDVNEDEQYIKELTEKMRKCKKPPFNLVRFVGQILVGNSWSFIMAAAVPREEIFGFSIMPLVHLAPIGTALAVWIIGNIGREQGQFKWALMGAYAVIPLSFIHPPLSNSNAITSTLLFNMKGKEWRRTPYPKHHICKRLMVMGACWAVFCGLWASHLYFNVTVTDKHGEEIKLRDAACNFLNSPLFLEFQRNLYVIYNDTIVHGWSTAWTNFVELLDPHGEIHAYKVLGVEKGANQEDITAAYRKLVREWHPDRHKDEKKDEAHVKFMEVQEAYDRLSLIRNKRLKRNQNGGEKES</sequence>
<feature type="transmembrane region" description="Helical" evidence="7">
    <location>
        <begin position="128"/>
        <end position="148"/>
    </location>
</feature>
<feature type="domain" description="J" evidence="8">
    <location>
        <begin position="324"/>
        <end position="392"/>
    </location>
</feature>
<feature type="transmembrane region" description="Helical" evidence="7">
    <location>
        <begin position="154"/>
        <end position="177"/>
    </location>
</feature>
<protein>
    <recommendedName>
        <fullName evidence="3">DnaJ homolog subfamily C member 22</fullName>
    </recommendedName>
</protein>
<evidence type="ECO:0000256" key="1">
    <source>
        <dbReference type="ARBA" id="ARBA00002080"/>
    </source>
</evidence>
<feature type="transmembrane region" description="Helical" evidence="7">
    <location>
        <begin position="240"/>
        <end position="260"/>
    </location>
</feature>
<feature type="transmembrane region" description="Helical" evidence="7">
    <location>
        <begin position="48"/>
        <end position="69"/>
    </location>
</feature>